<accession>A0ABM3ZZ20</accession>
<dbReference type="Gene3D" id="3.40.50.300">
    <property type="entry name" value="P-loop containing nucleotide triphosphate hydrolases"/>
    <property type="match status" value="1"/>
</dbReference>
<dbReference type="Pfam" id="PF00931">
    <property type="entry name" value="NB-ARC"/>
    <property type="match status" value="1"/>
</dbReference>
<dbReference type="SUPFAM" id="SSF52200">
    <property type="entry name" value="Toll/Interleukin receptor TIR domain"/>
    <property type="match status" value="1"/>
</dbReference>
<evidence type="ECO:0000256" key="2">
    <source>
        <dbReference type="ARBA" id="ARBA00022737"/>
    </source>
</evidence>
<dbReference type="Pfam" id="PF01582">
    <property type="entry name" value="TIR"/>
    <property type="match status" value="1"/>
</dbReference>
<evidence type="ECO:0000256" key="3">
    <source>
        <dbReference type="ARBA" id="ARBA00022821"/>
    </source>
</evidence>
<dbReference type="Gene3D" id="3.40.50.10140">
    <property type="entry name" value="Toll/interleukin-1 receptor homology (TIR) domain"/>
    <property type="match status" value="1"/>
</dbReference>
<dbReference type="InterPro" id="IPR000157">
    <property type="entry name" value="TIR_dom"/>
</dbReference>
<evidence type="ECO:0000259" key="4">
    <source>
        <dbReference type="PROSITE" id="PS50104"/>
    </source>
</evidence>
<keyword evidence="1" id="KW-0433">Leucine-rich repeat</keyword>
<dbReference type="PANTHER" id="PTHR11017:SF385">
    <property type="entry name" value="DISEASE RESISTANCE PROTEIN (TIR-NBS-LRR CLASS)-RELATED"/>
    <property type="match status" value="1"/>
</dbReference>
<name>A0ABM3ZZ20_ZIZJJ</name>
<organism evidence="5 6">
    <name type="scientific">Ziziphus jujuba</name>
    <name type="common">Chinese jujube</name>
    <name type="synonym">Ziziphus sativa</name>
    <dbReference type="NCBI Taxonomy" id="326968"/>
    <lineage>
        <taxon>Eukaryota</taxon>
        <taxon>Viridiplantae</taxon>
        <taxon>Streptophyta</taxon>
        <taxon>Embryophyta</taxon>
        <taxon>Tracheophyta</taxon>
        <taxon>Spermatophyta</taxon>
        <taxon>Magnoliopsida</taxon>
        <taxon>eudicotyledons</taxon>
        <taxon>Gunneridae</taxon>
        <taxon>Pentapetalae</taxon>
        <taxon>rosids</taxon>
        <taxon>fabids</taxon>
        <taxon>Rosales</taxon>
        <taxon>Rhamnaceae</taxon>
        <taxon>Paliureae</taxon>
        <taxon>Ziziphus</taxon>
    </lineage>
</organism>
<dbReference type="RefSeq" id="XP_060669738.1">
    <property type="nucleotide sequence ID" value="XM_060813755.1"/>
</dbReference>
<dbReference type="InterPro" id="IPR003593">
    <property type="entry name" value="AAA+_ATPase"/>
</dbReference>
<dbReference type="Gene3D" id="1.10.8.430">
    <property type="entry name" value="Helical domain of apoptotic protease-activating factors"/>
    <property type="match status" value="1"/>
</dbReference>
<dbReference type="PROSITE" id="PS51450">
    <property type="entry name" value="LRR"/>
    <property type="match status" value="1"/>
</dbReference>
<keyword evidence="2" id="KW-0677">Repeat</keyword>
<dbReference type="InterPro" id="IPR001611">
    <property type="entry name" value="Leu-rich_rpt"/>
</dbReference>
<dbReference type="SUPFAM" id="SSF52540">
    <property type="entry name" value="P-loop containing nucleoside triphosphate hydrolases"/>
    <property type="match status" value="1"/>
</dbReference>
<sequence>MPSDDVVSAAPGAFRLRWDVFLSFRGEDTRGTITKNIYESLLKHGVRVFLDNDGLNRGDEIAPSLLEAIEDSAACIVVFSPRYADSRWCLEELAKISECRRLILPVFYGVDPSDVRRQRGPFEEHFRIHEERFGVERVLRWRKAMDKVGGIAGFHLWVFRNSEETEKIQSLVKRVLKEINNTPISVAAYTVGIESRVQKLMTMLDVKSNGTRILGLHGIGGVGKTTLAKALYNKLAGHFEFRSFISNVREISTDQIDNIGLISLQNKLINDLSGHSVPPEKDVNAGISAITKKVNENRVLIVLDDVDNVSQLNALTGNKDWFHEGSRIIITTRNTKVFPDHLETELYEVRELNWDEALELFSYHAFRKEKPPENFFHLSQEIVSLTGRLPLALEVFGSSLFDKRRIREWEDALLKLKGIRPLDLQNVLKLSYDGLDEQEKCIFLDIACLFNKMDMKRKHAIDIFKGCGFAAEIAISDLTAKSLIKINKDKTLWMHDQVRDMGRQIVTLENMEDPGMRSRLWDRNEIMSILTDHNHEGEKPIQGIVLDFAKKSSVKDLSSEAISWNKFRRKPNFNSATNYIKQKCKRPLQEQLEKEEDDNDISSSKSIENMSKLRLLQINHVNYRSGKFKSLPSLKWIQWKGCPLKTLPFHFYPPQLAVLDVSESQIQHLRNSKKVAQNLIIMNLRECHAIAAIPDLSGHKKLEKLILENCRRLVKIHKSIGSNMNSLICLNLRGCSNLNELPTDVSGLKKLESLILSGCSKLKQLPQNIGTMKALKKLLLDETAILNLPECIFRLSHLEKLSLNRCELLKRLPCCIGQLVSLKKLSLNGSGLEELPDSIGSLANLEELSVMWCSSLTILPDSIKNLKSLVEFFVLGSPIEKLPELSVGSLPNLKELSVGKGLYFKELPNSIHYVNSMVGLHINGTSITSLPDQIGELKLLEKLEMRNCRFLTSLPASIGGLTRLITFIIYEADQITGLPESMGMLENLAMLQLTKCKKLIKLPSSIGSLMSLNRLLMEDTGVTELPESFGMLSSLIFLKMSTMRRHMEREVAVEHAVIPTSFSNLSLLNEFYARGCNISGKIADDFEKLSSLEILDLSHNQISCLPSCLRGMSILKKLLLPHCKYLKSLPPLPSSLLELNAANCSALETISDLSNLVRLNQLNLTSCEKVRELPGLECLKSLTRLYMTGCSACSSEVKRILAKGYLMSIRNLSMPGDKIPDWFSQDEVTFSEYKNCAIKGVIIGVVVSLNNQITDEMREEYPAIVDIQAKILKLDYWIYSTTLYLMGVPNTNEEQVHLCRYPPFHPLVSQLKHGYKIQITKRDIPMMNGVELKKSGIYLVYEGDDDYEGDEESLNDNQQSVSEKLAKFFATFSGIN</sequence>
<dbReference type="SMART" id="SM00382">
    <property type="entry name" value="AAA"/>
    <property type="match status" value="1"/>
</dbReference>
<protein>
    <submittedName>
        <fullName evidence="6">Disease resistance protein RPV1-like</fullName>
    </submittedName>
</protein>
<dbReference type="Proteomes" id="UP001652623">
    <property type="component" value="Chromosome 12"/>
</dbReference>
<dbReference type="InterPro" id="IPR035897">
    <property type="entry name" value="Toll_tir_struct_dom_sf"/>
</dbReference>
<dbReference type="InterPro" id="IPR058192">
    <property type="entry name" value="WHD_ROQ1-like"/>
</dbReference>
<dbReference type="InterPro" id="IPR042197">
    <property type="entry name" value="Apaf_helical"/>
</dbReference>
<dbReference type="InterPro" id="IPR002182">
    <property type="entry name" value="NB-ARC"/>
</dbReference>
<proteinExistence type="predicted"/>
<dbReference type="Pfam" id="PF23282">
    <property type="entry name" value="WHD_ROQ1"/>
    <property type="match status" value="1"/>
</dbReference>
<dbReference type="InterPro" id="IPR055414">
    <property type="entry name" value="LRR_R13L4/SHOC2-like"/>
</dbReference>
<evidence type="ECO:0000313" key="5">
    <source>
        <dbReference type="Proteomes" id="UP001652623"/>
    </source>
</evidence>
<dbReference type="SMART" id="SM00369">
    <property type="entry name" value="LRR_TYP"/>
    <property type="match status" value="4"/>
</dbReference>
<dbReference type="Pfam" id="PF23598">
    <property type="entry name" value="LRR_14"/>
    <property type="match status" value="2"/>
</dbReference>
<dbReference type="SMART" id="SM00255">
    <property type="entry name" value="TIR"/>
    <property type="match status" value="1"/>
</dbReference>
<dbReference type="SUPFAM" id="SSF52058">
    <property type="entry name" value="L domain-like"/>
    <property type="match status" value="2"/>
</dbReference>
<keyword evidence="3" id="KW-0611">Plant defense</keyword>
<evidence type="ECO:0000256" key="1">
    <source>
        <dbReference type="ARBA" id="ARBA00022614"/>
    </source>
</evidence>
<dbReference type="PROSITE" id="PS50104">
    <property type="entry name" value="TIR"/>
    <property type="match status" value="1"/>
</dbReference>
<feature type="domain" description="TIR" evidence="4">
    <location>
        <begin position="16"/>
        <end position="179"/>
    </location>
</feature>
<dbReference type="InterPro" id="IPR032675">
    <property type="entry name" value="LRR_dom_sf"/>
</dbReference>
<evidence type="ECO:0000313" key="6">
    <source>
        <dbReference type="RefSeq" id="XP_060669738.1"/>
    </source>
</evidence>
<dbReference type="Gene3D" id="3.80.10.10">
    <property type="entry name" value="Ribonuclease Inhibitor"/>
    <property type="match status" value="4"/>
</dbReference>
<gene>
    <name evidence="6" type="primary">LOC107428780</name>
</gene>
<dbReference type="PRINTS" id="PR00364">
    <property type="entry name" value="DISEASERSIST"/>
</dbReference>
<dbReference type="InterPro" id="IPR027417">
    <property type="entry name" value="P-loop_NTPase"/>
</dbReference>
<dbReference type="InterPro" id="IPR003591">
    <property type="entry name" value="Leu-rich_rpt_typical-subtyp"/>
</dbReference>
<dbReference type="InterPro" id="IPR036390">
    <property type="entry name" value="WH_DNA-bd_sf"/>
</dbReference>
<dbReference type="GeneID" id="107428780"/>
<dbReference type="Pfam" id="PF13855">
    <property type="entry name" value="LRR_8"/>
    <property type="match status" value="1"/>
</dbReference>
<dbReference type="PANTHER" id="PTHR11017">
    <property type="entry name" value="LEUCINE-RICH REPEAT-CONTAINING PROTEIN"/>
    <property type="match status" value="1"/>
</dbReference>
<dbReference type="InterPro" id="IPR044974">
    <property type="entry name" value="Disease_R_plants"/>
</dbReference>
<keyword evidence="5" id="KW-1185">Reference proteome</keyword>
<reference evidence="6" key="1">
    <citation type="submission" date="2025-08" db="UniProtKB">
        <authorList>
            <consortium name="RefSeq"/>
        </authorList>
    </citation>
    <scope>IDENTIFICATION</scope>
    <source>
        <tissue evidence="6">Seedling</tissue>
    </source>
</reference>
<dbReference type="SUPFAM" id="SSF46785">
    <property type="entry name" value="Winged helix' DNA-binding domain"/>
    <property type="match status" value="1"/>
</dbReference>